<protein>
    <submittedName>
        <fullName evidence="2">Uncharacterized protein</fullName>
    </submittedName>
</protein>
<dbReference type="Proteomes" id="UP001589693">
    <property type="component" value="Unassembled WGS sequence"/>
</dbReference>
<evidence type="ECO:0000313" key="3">
    <source>
        <dbReference type="Proteomes" id="UP001589693"/>
    </source>
</evidence>
<sequence length="149" mass="16843">MDEREQVGVVWLPGKSLLDVREAPSDCSVEGRDCYREVATKLAEMESLALRQPDELAENALLRTVRGWQFLLAQHRSTGRRRPRCRLCGTGWRDGRWPCATWWIAYAQLCVVPDTTVEGPSRLDPSSPQAGRDGSPLHDTLRIPRRCTA</sequence>
<comment type="caution">
    <text evidence="2">The sequence shown here is derived from an EMBL/GenBank/DDBJ whole genome shotgun (WGS) entry which is preliminary data.</text>
</comment>
<evidence type="ECO:0000313" key="2">
    <source>
        <dbReference type="EMBL" id="MFB9907989.1"/>
    </source>
</evidence>
<dbReference type="EMBL" id="JBHLZU010000026">
    <property type="protein sequence ID" value="MFB9907989.1"/>
    <property type="molecule type" value="Genomic_DNA"/>
</dbReference>
<feature type="region of interest" description="Disordered" evidence="1">
    <location>
        <begin position="118"/>
        <end position="139"/>
    </location>
</feature>
<reference evidence="2 3" key="1">
    <citation type="submission" date="2024-09" db="EMBL/GenBank/DDBJ databases">
        <authorList>
            <person name="Sun Q."/>
            <person name="Mori K."/>
        </authorList>
    </citation>
    <scope>NUCLEOTIDE SEQUENCE [LARGE SCALE GENOMIC DNA]</scope>
    <source>
        <strain evidence="2 3">TBRC 7907</strain>
    </source>
</reference>
<dbReference type="RefSeq" id="WP_377859122.1">
    <property type="nucleotide sequence ID" value="NZ_JBHLZU010000026.1"/>
</dbReference>
<name>A0ABV6A4C0_9PSEU</name>
<gene>
    <name evidence="2" type="ORF">ACFFQA_28990</name>
</gene>
<accession>A0ABV6A4C0</accession>
<proteinExistence type="predicted"/>
<keyword evidence="3" id="KW-1185">Reference proteome</keyword>
<evidence type="ECO:0000256" key="1">
    <source>
        <dbReference type="SAM" id="MobiDB-lite"/>
    </source>
</evidence>
<organism evidence="2 3">
    <name type="scientific">Allokutzneria oryzae</name>
    <dbReference type="NCBI Taxonomy" id="1378989"/>
    <lineage>
        <taxon>Bacteria</taxon>
        <taxon>Bacillati</taxon>
        <taxon>Actinomycetota</taxon>
        <taxon>Actinomycetes</taxon>
        <taxon>Pseudonocardiales</taxon>
        <taxon>Pseudonocardiaceae</taxon>
        <taxon>Allokutzneria</taxon>
    </lineage>
</organism>